<comment type="caution">
    <text evidence="2">The sequence shown here is derived from an EMBL/GenBank/DDBJ whole genome shotgun (WGS) entry which is preliminary data.</text>
</comment>
<feature type="compositionally biased region" description="Polar residues" evidence="1">
    <location>
        <begin position="559"/>
        <end position="570"/>
    </location>
</feature>
<protein>
    <recommendedName>
        <fullName evidence="4">Ubiquitin carboxyl-terminal hydrolase 19</fullName>
    </recommendedName>
</protein>
<proteinExistence type="predicted"/>
<name>W9YZW0_9EURO</name>
<feature type="compositionally biased region" description="Low complexity" evidence="1">
    <location>
        <begin position="471"/>
        <end position="483"/>
    </location>
</feature>
<feature type="region of interest" description="Disordered" evidence="1">
    <location>
        <begin position="354"/>
        <end position="570"/>
    </location>
</feature>
<dbReference type="AlphaFoldDB" id="W9YZW0"/>
<accession>W9YZW0</accession>
<evidence type="ECO:0000313" key="3">
    <source>
        <dbReference type="Proteomes" id="UP000019484"/>
    </source>
</evidence>
<dbReference type="STRING" id="1182541.W9YZW0"/>
<feature type="region of interest" description="Disordered" evidence="1">
    <location>
        <begin position="104"/>
        <end position="163"/>
    </location>
</feature>
<feature type="compositionally biased region" description="Polar residues" evidence="1">
    <location>
        <begin position="432"/>
        <end position="444"/>
    </location>
</feature>
<sequence>METREFATKDELWRFQETLHELSATQALHSERIMRLEQKSQNSDGIRSRSVWGSTSPFPAGLGSSHHESVLNPAAEAFRNFDTDAGTSMMSSLTLDANDDSRRVAASRANSVRFDESANNHYAPSRQSMELPPRTGSGLSGHALSERSLSHRSDGRPSGVGFGRTNSFGLEQSRLLGSIHNSPRVSGNPPPGFFVLGPCPSIIRCWLTETFTNDSLLYAVVCTGSSASWVSAALVDKLELNGSVIDEADARTIRLPVYLTEAKIQSSAVRSSSPVPHIPTLTVKFIVDEQPVTDSSIQIILGSDVLKSHSGDILFSQDKLMIFDEERNQLSIPLVRPEDDASYKDLCTASRNRASAGEAALPPPASPVGVIGRPGRMDSIRGAGSPTAGPTSGIASATTSEPGDSRRTEHHDSSARPSLDLSHSRAGEDSKSTTGSEKSFSTPMSKSASGAWSSSWRTVSSSGPADASTKPPSSYARPSSARPMKILRPGKTMANATRSASSTTTTNGVESTPTKSSEAGRKTSATSSAGDAQAKAGQPPSTTKSNPVGSGTAFGWLNSGPQRRTTANGS</sequence>
<dbReference type="HOGENOM" id="CLU_019318_0_0_1"/>
<dbReference type="eggNOG" id="ENOG502RVVW">
    <property type="taxonomic scope" value="Eukaryota"/>
</dbReference>
<feature type="compositionally biased region" description="Polar residues" evidence="1">
    <location>
        <begin position="388"/>
        <end position="402"/>
    </location>
</feature>
<gene>
    <name evidence="2" type="ORF">A1O1_00360</name>
</gene>
<feature type="compositionally biased region" description="Polar residues" evidence="1">
    <location>
        <begin position="119"/>
        <end position="128"/>
    </location>
</feature>
<evidence type="ECO:0008006" key="4">
    <source>
        <dbReference type="Google" id="ProtNLM"/>
    </source>
</evidence>
<dbReference type="RefSeq" id="XP_007719469.1">
    <property type="nucleotide sequence ID" value="XM_007721279.1"/>
</dbReference>
<reference evidence="2 3" key="1">
    <citation type="submission" date="2013-03" db="EMBL/GenBank/DDBJ databases">
        <title>The Genome Sequence of Capronia coronata CBS 617.96.</title>
        <authorList>
            <consortium name="The Broad Institute Genomics Platform"/>
            <person name="Cuomo C."/>
            <person name="de Hoog S."/>
            <person name="Gorbushina A."/>
            <person name="Walker B."/>
            <person name="Young S.K."/>
            <person name="Zeng Q."/>
            <person name="Gargeya S."/>
            <person name="Fitzgerald M."/>
            <person name="Haas B."/>
            <person name="Abouelleil A."/>
            <person name="Allen A.W."/>
            <person name="Alvarado L."/>
            <person name="Arachchi H.M."/>
            <person name="Berlin A.M."/>
            <person name="Chapman S.B."/>
            <person name="Gainer-Dewar J."/>
            <person name="Goldberg J."/>
            <person name="Griggs A."/>
            <person name="Gujja S."/>
            <person name="Hansen M."/>
            <person name="Howarth C."/>
            <person name="Imamovic A."/>
            <person name="Ireland A."/>
            <person name="Larimer J."/>
            <person name="McCowan C."/>
            <person name="Murphy C."/>
            <person name="Pearson M."/>
            <person name="Poon T.W."/>
            <person name="Priest M."/>
            <person name="Roberts A."/>
            <person name="Saif S."/>
            <person name="Shea T."/>
            <person name="Sisk P."/>
            <person name="Sykes S."/>
            <person name="Wortman J."/>
            <person name="Nusbaum C."/>
            <person name="Birren B."/>
        </authorList>
    </citation>
    <scope>NUCLEOTIDE SEQUENCE [LARGE SCALE GENOMIC DNA]</scope>
    <source>
        <strain evidence="2 3">CBS 617.96</strain>
    </source>
</reference>
<dbReference type="EMBL" id="AMWN01000001">
    <property type="protein sequence ID" value="EXJ95240.1"/>
    <property type="molecule type" value="Genomic_DNA"/>
</dbReference>
<evidence type="ECO:0000313" key="2">
    <source>
        <dbReference type="EMBL" id="EXJ95240.1"/>
    </source>
</evidence>
<feature type="compositionally biased region" description="Polar residues" evidence="1">
    <location>
        <begin position="507"/>
        <end position="530"/>
    </location>
</feature>
<feature type="compositionally biased region" description="Basic and acidic residues" evidence="1">
    <location>
        <begin position="144"/>
        <end position="155"/>
    </location>
</feature>
<evidence type="ECO:0000256" key="1">
    <source>
        <dbReference type="SAM" id="MobiDB-lite"/>
    </source>
</evidence>
<dbReference type="OrthoDB" id="5369841at2759"/>
<feature type="compositionally biased region" description="Polar residues" evidence="1">
    <location>
        <begin position="539"/>
        <end position="549"/>
    </location>
</feature>
<feature type="compositionally biased region" description="Basic and acidic residues" evidence="1">
    <location>
        <begin position="403"/>
        <end position="414"/>
    </location>
</feature>
<dbReference type="GeneID" id="19155268"/>
<dbReference type="Proteomes" id="UP000019484">
    <property type="component" value="Unassembled WGS sequence"/>
</dbReference>
<feature type="compositionally biased region" description="Low complexity" evidence="1">
    <location>
        <begin position="492"/>
        <end position="506"/>
    </location>
</feature>
<organism evidence="2 3">
    <name type="scientific">Capronia coronata CBS 617.96</name>
    <dbReference type="NCBI Taxonomy" id="1182541"/>
    <lineage>
        <taxon>Eukaryota</taxon>
        <taxon>Fungi</taxon>
        <taxon>Dikarya</taxon>
        <taxon>Ascomycota</taxon>
        <taxon>Pezizomycotina</taxon>
        <taxon>Eurotiomycetes</taxon>
        <taxon>Chaetothyriomycetidae</taxon>
        <taxon>Chaetothyriales</taxon>
        <taxon>Herpotrichiellaceae</taxon>
        <taxon>Capronia</taxon>
    </lineage>
</organism>
<feature type="compositionally biased region" description="Low complexity" evidence="1">
    <location>
        <begin position="445"/>
        <end position="463"/>
    </location>
</feature>
<keyword evidence="3" id="KW-1185">Reference proteome</keyword>
<feature type="compositionally biased region" description="Basic and acidic residues" evidence="1">
    <location>
        <begin position="422"/>
        <end position="431"/>
    </location>
</feature>